<dbReference type="Gene3D" id="1.10.10.2520">
    <property type="entry name" value="Cell wall hydrolase SleB, domain 1"/>
    <property type="match status" value="1"/>
</dbReference>
<evidence type="ECO:0000313" key="4">
    <source>
        <dbReference type="Proteomes" id="UP000236311"/>
    </source>
</evidence>
<evidence type="ECO:0000256" key="1">
    <source>
        <dbReference type="SAM" id="Phobius"/>
    </source>
</evidence>
<proteinExistence type="predicted"/>
<keyword evidence="1" id="KW-1133">Transmembrane helix</keyword>
<evidence type="ECO:0000313" key="3">
    <source>
        <dbReference type="EMBL" id="SOY29722.1"/>
    </source>
</evidence>
<dbReference type="EMBL" id="OFSM01000011">
    <property type="protein sequence ID" value="SOY29722.1"/>
    <property type="molecule type" value="Genomic_DNA"/>
</dbReference>
<dbReference type="AlphaFoldDB" id="A0A2K4ZH05"/>
<keyword evidence="4" id="KW-1185">Reference proteome</keyword>
<feature type="domain" description="Cell wall hydrolase SleB" evidence="2">
    <location>
        <begin position="101"/>
        <end position="205"/>
    </location>
</feature>
<dbReference type="InterPro" id="IPR011105">
    <property type="entry name" value="Cell_wall_hydrolase_SleB"/>
</dbReference>
<feature type="transmembrane region" description="Helical" evidence="1">
    <location>
        <begin position="12"/>
        <end position="33"/>
    </location>
</feature>
<dbReference type="RefSeq" id="WP_242982413.1">
    <property type="nucleotide sequence ID" value="NZ_JANJZD010000010.1"/>
</dbReference>
<dbReference type="GO" id="GO:0016787">
    <property type="term" value="F:hydrolase activity"/>
    <property type="evidence" value="ECO:0007669"/>
    <property type="project" value="InterPro"/>
</dbReference>
<accession>A0A2K4ZH05</accession>
<dbReference type="Proteomes" id="UP000236311">
    <property type="component" value="Unassembled WGS sequence"/>
</dbReference>
<name>A0A2K4ZH05_9FIRM</name>
<keyword evidence="1" id="KW-0812">Transmembrane</keyword>
<keyword evidence="1" id="KW-0472">Membrane</keyword>
<dbReference type="InterPro" id="IPR042047">
    <property type="entry name" value="SleB_dom1"/>
</dbReference>
<dbReference type="Pfam" id="PF07486">
    <property type="entry name" value="Hydrolase_2"/>
    <property type="match status" value="1"/>
</dbReference>
<evidence type="ECO:0000259" key="2">
    <source>
        <dbReference type="Pfam" id="PF07486"/>
    </source>
</evidence>
<organism evidence="3 4">
    <name type="scientific">Acetatifactor muris</name>
    <dbReference type="NCBI Taxonomy" id="879566"/>
    <lineage>
        <taxon>Bacteria</taxon>
        <taxon>Bacillati</taxon>
        <taxon>Bacillota</taxon>
        <taxon>Clostridia</taxon>
        <taxon>Lachnospirales</taxon>
        <taxon>Lachnospiraceae</taxon>
        <taxon>Acetatifactor</taxon>
    </lineage>
</organism>
<reference evidence="3 4" key="1">
    <citation type="submission" date="2018-01" db="EMBL/GenBank/DDBJ databases">
        <authorList>
            <person name="Gaut B.S."/>
            <person name="Morton B.R."/>
            <person name="Clegg M.T."/>
            <person name="Duvall M.R."/>
        </authorList>
    </citation>
    <scope>NUCLEOTIDE SEQUENCE [LARGE SCALE GENOMIC DNA]</scope>
    <source>
        <strain evidence="3">GP69</strain>
    </source>
</reference>
<sequence length="208" mass="23362">MDARKQRRLLRRVKLAAIAAATVYTSIGIRMIVTDAGEGIKPDSVISTAAVTEAGIREFSGREASQGAKVLAPEPETEQSSEWDAEDSYLLAKLAMAEAEGEDTEGKALVILVVLNRVRSEGFPDTVEDVIMEEHNGVRQFSVTKEGGRWYKVEPDEDCYKALELVTLEDWDESEGALYFESRSDSTWHQNHLQFLFQHGKHYFYKEG</sequence>
<gene>
    <name evidence="3" type="primary">sleB_4</name>
    <name evidence="3" type="ORF">AMURIS_02443</name>
</gene>
<protein>
    <submittedName>
        <fullName evidence="3">Spore cortex-lytic enzyme</fullName>
    </submittedName>
</protein>